<protein>
    <submittedName>
        <fullName evidence="2">Calcineurin-like phosphoesterase</fullName>
    </submittedName>
</protein>
<keyword evidence="3" id="KW-1185">Reference proteome</keyword>
<reference evidence="2 3" key="1">
    <citation type="submission" date="2016-11" db="EMBL/GenBank/DDBJ databases">
        <authorList>
            <person name="Jaros S."/>
            <person name="Januszkiewicz K."/>
            <person name="Wedrychowicz H."/>
        </authorList>
    </citation>
    <scope>NUCLEOTIDE SEQUENCE [LARGE SCALE GENOMIC DNA]</scope>
    <source>
        <strain evidence="2 3">DSM 18772</strain>
    </source>
</reference>
<dbReference type="InterPro" id="IPR029052">
    <property type="entry name" value="Metallo-depent_PP-like"/>
</dbReference>
<evidence type="ECO:0000259" key="1">
    <source>
        <dbReference type="Pfam" id="PF00149"/>
    </source>
</evidence>
<dbReference type="SUPFAM" id="SSF56300">
    <property type="entry name" value="Metallo-dependent phosphatases"/>
    <property type="match status" value="1"/>
</dbReference>
<dbReference type="STRING" id="1123071.SAMN02745181_0154"/>
<gene>
    <name evidence="2" type="ORF">SAMN02745181_0154</name>
</gene>
<sequence>MIHRRSFLKTILPLPMIASLAKAQSAGEGDKAQLSIGIIADPQYANKEARGSRYYRESLGKLRRAIAELNQHQLDLVVTLGDLIDEDFSSFNPVLKEYQSLKVPYYHVLGNHDFSVSDAEKARVPETLGLGKATYFSQQHSGWRLIYLDGTELSVFRYGIGDPRREEAQAYLDKLTEAKAARGRPWNSGLTAKQFNWLEQELQAAKKASQRVLLFNHLPVLPAEDGHNLWNAPELVTLLEKHDHVAAYLNGHNHAGNYVQHQGAHYVNFKGMVETQAETAYAIVRCFQDRLEINGYGAEPSRSMR</sequence>
<evidence type="ECO:0000313" key="3">
    <source>
        <dbReference type="Proteomes" id="UP000184510"/>
    </source>
</evidence>
<dbReference type="Proteomes" id="UP000184510">
    <property type="component" value="Unassembled WGS sequence"/>
</dbReference>
<evidence type="ECO:0000313" key="2">
    <source>
        <dbReference type="EMBL" id="SHI45430.1"/>
    </source>
</evidence>
<feature type="domain" description="Calcineurin-like phosphoesterase" evidence="1">
    <location>
        <begin position="35"/>
        <end position="255"/>
    </location>
</feature>
<dbReference type="Pfam" id="PF00149">
    <property type="entry name" value="Metallophos"/>
    <property type="match status" value="1"/>
</dbReference>
<dbReference type="PANTHER" id="PTHR16509">
    <property type="match status" value="1"/>
</dbReference>
<dbReference type="InParanoid" id="A0A1M6B9K9"/>
<dbReference type="FunCoup" id="A0A1M6B9K9">
    <property type="interactions" value="48"/>
</dbReference>
<dbReference type="Gene3D" id="3.60.21.10">
    <property type="match status" value="1"/>
</dbReference>
<proteinExistence type="predicted"/>
<dbReference type="GO" id="GO:0008663">
    <property type="term" value="F:2',3'-cyclic-nucleotide 2'-phosphodiesterase activity"/>
    <property type="evidence" value="ECO:0007669"/>
    <property type="project" value="TreeGrafter"/>
</dbReference>
<organism evidence="2 3">
    <name type="scientific">Rubritalea squalenifaciens DSM 18772</name>
    <dbReference type="NCBI Taxonomy" id="1123071"/>
    <lineage>
        <taxon>Bacteria</taxon>
        <taxon>Pseudomonadati</taxon>
        <taxon>Verrucomicrobiota</taxon>
        <taxon>Verrucomicrobiia</taxon>
        <taxon>Verrucomicrobiales</taxon>
        <taxon>Rubritaleaceae</taxon>
        <taxon>Rubritalea</taxon>
    </lineage>
</organism>
<dbReference type="GO" id="GO:0047631">
    <property type="term" value="F:ADP-ribose diphosphatase activity"/>
    <property type="evidence" value="ECO:0007669"/>
    <property type="project" value="TreeGrafter"/>
</dbReference>
<dbReference type="PANTHER" id="PTHR16509:SF8">
    <property type="entry name" value="MANGANESE-DEPENDENT ADP-RIBOSE_CDP-ALCOHOL DIPHOSPHATASE"/>
    <property type="match status" value="1"/>
</dbReference>
<dbReference type="EMBL" id="FQYR01000002">
    <property type="protein sequence ID" value="SHI45430.1"/>
    <property type="molecule type" value="Genomic_DNA"/>
</dbReference>
<accession>A0A1M6B9K9</accession>
<dbReference type="InterPro" id="IPR004843">
    <property type="entry name" value="Calcineurin-like_PHP"/>
</dbReference>
<dbReference type="GO" id="GO:0047734">
    <property type="term" value="F:CDP-glycerol diphosphatase activity"/>
    <property type="evidence" value="ECO:0007669"/>
    <property type="project" value="TreeGrafter"/>
</dbReference>
<dbReference type="AlphaFoldDB" id="A0A1M6B9K9"/>
<name>A0A1M6B9K9_9BACT</name>
<dbReference type="GO" id="GO:0030145">
    <property type="term" value="F:manganese ion binding"/>
    <property type="evidence" value="ECO:0007669"/>
    <property type="project" value="TreeGrafter"/>
</dbReference>